<reference evidence="3 4" key="1">
    <citation type="submission" date="2021-05" db="EMBL/GenBank/DDBJ databases">
        <title>A Polyphasic approach of four new species of the genus Ohtaekwangia: Ohtaekwangia histidinii sp. nov., Ohtaekwangia cretensis sp. nov., Ohtaekwangia indiensis sp. nov., Ohtaekwangia reichenbachii sp. nov. from diverse environment.</title>
        <authorList>
            <person name="Octaviana S."/>
        </authorList>
    </citation>
    <scope>NUCLEOTIDE SEQUENCE [LARGE SCALE GENOMIC DNA]</scope>
    <source>
        <strain evidence="3 4">PWU5</strain>
    </source>
</reference>
<comment type="caution">
    <text evidence="3">The sequence shown here is derived from an EMBL/GenBank/DDBJ whole genome shotgun (WGS) entry which is preliminary data.</text>
</comment>
<name>A0AAP2DT88_9BACT</name>
<dbReference type="EMBL" id="JAHESE010000001">
    <property type="protein sequence ID" value="MBT1706881.1"/>
    <property type="molecule type" value="Genomic_DNA"/>
</dbReference>
<dbReference type="RefSeq" id="WP_254082465.1">
    <property type="nucleotide sequence ID" value="NZ_JAHESE010000001.1"/>
</dbReference>
<accession>A0AAP2DT88</accession>
<dbReference type="Proteomes" id="UP001319080">
    <property type="component" value="Unassembled WGS sequence"/>
</dbReference>
<sequence length="153" mass="18033">MKTTIFLRAASIALLAGSSVGVYAQGNRGGHHHGEHHHHDKHPVHHHNRHCGHEVRVVHHHHHAPVERRVVYHHPRPVRYVYYQDYNVYYDYQRQVYISFGGRNWNVSAGLPVAMRHVDVHHATRVEVDEYYDDDFNTYLDTNRPGGRVYVRR</sequence>
<organism evidence="3 4">
    <name type="scientific">Dawidia cretensis</name>
    <dbReference type="NCBI Taxonomy" id="2782350"/>
    <lineage>
        <taxon>Bacteria</taxon>
        <taxon>Pseudomonadati</taxon>
        <taxon>Bacteroidota</taxon>
        <taxon>Cytophagia</taxon>
        <taxon>Cytophagales</taxon>
        <taxon>Chryseotaleaceae</taxon>
        <taxon>Dawidia</taxon>
    </lineage>
</organism>
<dbReference type="AlphaFoldDB" id="A0AAP2DT88"/>
<feature type="signal peptide" evidence="2">
    <location>
        <begin position="1"/>
        <end position="24"/>
    </location>
</feature>
<feature type="region of interest" description="Disordered" evidence="1">
    <location>
        <begin position="26"/>
        <end position="47"/>
    </location>
</feature>
<evidence type="ECO:0000313" key="4">
    <source>
        <dbReference type="Proteomes" id="UP001319080"/>
    </source>
</evidence>
<keyword evidence="4" id="KW-1185">Reference proteome</keyword>
<gene>
    <name evidence="3" type="ORF">KK062_01530</name>
</gene>
<proteinExistence type="predicted"/>
<evidence type="ECO:0000313" key="3">
    <source>
        <dbReference type="EMBL" id="MBT1706881.1"/>
    </source>
</evidence>
<feature type="chain" id="PRO_5042969498" evidence="2">
    <location>
        <begin position="25"/>
        <end position="153"/>
    </location>
</feature>
<keyword evidence="2" id="KW-0732">Signal</keyword>
<feature type="compositionally biased region" description="Basic residues" evidence="1">
    <location>
        <begin position="29"/>
        <end position="47"/>
    </location>
</feature>
<evidence type="ECO:0000256" key="2">
    <source>
        <dbReference type="SAM" id="SignalP"/>
    </source>
</evidence>
<evidence type="ECO:0000256" key="1">
    <source>
        <dbReference type="SAM" id="MobiDB-lite"/>
    </source>
</evidence>
<protein>
    <submittedName>
        <fullName evidence="3">Uncharacterized protein</fullName>
    </submittedName>
</protein>